<feature type="domain" description="Mannosylglycerate hydrolase MGH1-like glycoside hydrolase" evidence="2">
    <location>
        <begin position="86"/>
        <end position="337"/>
    </location>
</feature>
<feature type="compositionally biased region" description="Gly residues" evidence="1">
    <location>
        <begin position="673"/>
        <end position="690"/>
    </location>
</feature>
<organism evidence="3 4">
    <name type="scientific">Ectocarpus siliculosus</name>
    <name type="common">Brown alga</name>
    <name type="synonym">Conferva siliculosa</name>
    <dbReference type="NCBI Taxonomy" id="2880"/>
    <lineage>
        <taxon>Eukaryota</taxon>
        <taxon>Sar</taxon>
        <taxon>Stramenopiles</taxon>
        <taxon>Ochrophyta</taxon>
        <taxon>PX clade</taxon>
        <taxon>Phaeophyceae</taxon>
        <taxon>Ectocarpales</taxon>
        <taxon>Ectocarpaceae</taxon>
        <taxon>Ectocarpus</taxon>
    </lineage>
</organism>
<dbReference type="SUPFAM" id="SSF48208">
    <property type="entry name" value="Six-hairpin glycosidases"/>
    <property type="match status" value="1"/>
</dbReference>
<dbReference type="InterPro" id="IPR012341">
    <property type="entry name" value="6hp_glycosidase-like_sf"/>
</dbReference>
<feature type="region of interest" description="Disordered" evidence="1">
    <location>
        <begin position="660"/>
        <end position="738"/>
    </location>
</feature>
<protein>
    <recommendedName>
        <fullName evidence="2">Mannosylglycerate hydrolase MGH1-like glycoside hydrolase domain-containing protein</fullName>
    </recommendedName>
</protein>
<feature type="compositionally biased region" description="Basic and acidic residues" evidence="1">
    <location>
        <begin position="702"/>
        <end position="714"/>
    </location>
</feature>
<dbReference type="GO" id="GO:0005975">
    <property type="term" value="P:carbohydrate metabolic process"/>
    <property type="evidence" value="ECO:0007669"/>
    <property type="project" value="InterPro"/>
</dbReference>
<dbReference type="Gene3D" id="1.50.10.10">
    <property type="match status" value="1"/>
</dbReference>
<dbReference type="Pfam" id="PF22422">
    <property type="entry name" value="MGH1-like_GH"/>
    <property type="match status" value="1"/>
</dbReference>
<feature type="compositionally biased region" description="Basic and acidic residues" evidence="1">
    <location>
        <begin position="828"/>
        <end position="848"/>
    </location>
</feature>
<accession>D8LKU2</accession>
<sequence length="926" mass="96366">MSCADGVDELGVTGSARRGQPSLRWRLPLVVCFLQILRCSSSAGLGGDGPTALRLSPLVQGAAGLLLENYRDELEATIPSPLIDAHQESTTSVMVAEAWAHVDQQRARAELLSIFRGQWENGLVPTVRYAPGYEADFLGGSFLPGPGGWGGRSSDKNASSAQSAGGANTSSLAAIPLHAEAALRIFDLSPRDAEARLWLQDLFPALFRYHDYLHGSRNDPETGLVYVHHPWETEVSADSALWPSLLADARAQATKESWVPPPIPSSVSSVAGFPGKKAFQAAIFLSDCSARHGRVDEDVQRECPFLLQDVQFNAALMRSDKALLELAGILEATRSGWQTKTFLARPATSSGFSALLSPGLAPFKANAAIEALLSPGDVSFRCGDFPVMDLECGYGENASGGGWGGLGVVEGVGEIGGGGGGGDGSDGAGDRGIVTGSGDGGAAVLFSPAAAGPGLEELGVEGDAGQLESRVANTRRTAAEVPAVPPPATDFSAEATTAARFDAEDGGSSSRVWVLHNFLAVRGLRRLSLNGLSVWLANSTSSLLGNPPEGEYEYRYYYGARADDGGGGEDDDLLFRFHRAFDGFSGLPLPGPEGNSSSLAAAASILLLLGDAPDGGNDFPPITHATLFMLVAVELAFSFAMGVSCLLFNVSLLRKLAKEDQPTHHSQGRHSIGDGGSNNGGGGGGGGINGNIGNTAVGVARTKAEDGDRNEAQGERVGGAGDSWRRRGRGSSSAASAVTAGAEFGQGRGIGSLLSRRAGSRVDLYYDDDSGEDYLETVAMSTRDTAAGGRADAGRSSVDSLEDSDTYSSSDGRLDMDDSESDGRGSFQHREQPFRSGQREGRAQEIPRPRSRTNTLGRRRRSSGVSRGASTAADEDEESRMALIGGGVGGTVGSGNAGGGGSGGRGSNRVGFVDLLRPFMASVKFW</sequence>
<keyword evidence="4" id="KW-1185">Reference proteome</keyword>
<evidence type="ECO:0000259" key="2">
    <source>
        <dbReference type="Pfam" id="PF22422"/>
    </source>
</evidence>
<dbReference type="InterPro" id="IPR054491">
    <property type="entry name" value="MGH1-like_GH"/>
</dbReference>
<gene>
    <name evidence="3" type="ORF">Esi_0031_0040</name>
</gene>
<feature type="compositionally biased region" description="Gly residues" evidence="1">
    <location>
        <begin position="884"/>
        <end position="906"/>
    </location>
</feature>
<name>D8LKU2_ECTSI</name>
<dbReference type="EMBL" id="FN649760">
    <property type="protein sequence ID" value="CBN80075.1"/>
    <property type="molecule type" value="Genomic_DNA"/>
</dbReference>
<dbReference type="AlphaFoldDB" id="D8LKU2"/>
<evidence type="ECO:0000313" key="4">
    <source>
        <dbReference type="Proteomes" id="UP000002630"/>
    </source>
</evidence>
<dbReference type="eggNOG" id="ENOG502QXZV">
    <property type="taxonomic scope" value="Eukaryota"/>
</dbReference>
<dbReference type="InParanoid" id="D8LKU2"/>
<dbReference type="OrthoDB" id="113991at2759"/>
<proteinExistence type="predicted"/>
<reference evidence="3 4" key="1">
    <citation type="journal article" date="2010" name="Nature">
        <title>The Ectocarpus genome and the independent evolution of multicellularity in brown algae.</title>
        <authorList>
            <person name="Cock J.M."/>
            <person name="Sterck L."/>
            <person name="Rouze P."/>
            <person name="Scornet D."/>
            <person name="Allen A.E."/>
            <person name="Amoutzias G."/>
            <person name="Anthouard V."/>
            <person name="Artiguenave F."/>
            <person name="Aury J.M."/>
            <person name="Badger J.H."/>
            <person name="Beszteri B."/>
            <person name="Billiau K."/>
            <person name="Bonnet E."/>
            <person name="Bothwell J.H."/>
            <person name="Bowler C."/>
            <person name="Boyen C."/>
            <person name="Brownlee C."/>
            <person name="Carrano C.J."/>
            <person name="Charrier B."/>
            <person name="Cho G.Y."/>
            <person name="Coelho S.M."/>
            <person name="Collen J."/>
            <person name="Corre E."/>
            <person name="Da Silva C."/>
            <person name="Delage L."/>
            <person name="Delaroque N."/>
            <person name="Dittami S.M."/>
            <person name="Doulbeau S."/>
            <person name="Elias M."/>
            <person name="Farnham G."/>
            <person name="Gachon C.M."/>
            <person name="Gschloessl B."/>
            <person name="Heesch S."/>
            <person name="Jabbari K."/>
            <person name="Jubin C."/>
            <person name="Kawai H."/>
            <person name="Kimura K."/>
            <person name="Kloareg B."/>
            <person name="Kupper F.C."/>
            <person name="Lang D."/>
            <person name="Le Bail A."/>
            <person name="Leblanc C."/>
            <person name="Lerouge P."/>
            <person name="Lohr M."/>
            <person name="Lopez P.J."/>
            <person name="Martens C."/>
            <person name="Maumus F."/>
            <person name="Michel G."/>
            <person name="Miranda-Saavedra D."/>
            <person name="Morales J."/>
            <person name="Moreau H."/>
            <person name="Motomura T."/>
            <person name="Nagasato C."/>
            <person name="Napoli C.A."/>
            <person name="Nelson D.R."/>
            <person name="Nyvall-Collen P."/>
            <person name="Peters A.F."/>
            <person name="Pommier C."/>
            <person name="Potin P."/>
            <person name="Poulain J."/>
            <person name="Quesneville H."/>
            <person name="Read B."/>
            <person name="Rensing S.A."/>
            <person name="Ritter A."/>
            <person name="Rousvoal S."/>
            <person name="Samanta M."/>
            <person name="Samson G."/>
            <person name="Schroeder D.C."/>
            <person name="Segurens B."/>
            <person name="Strittmatter M."/>
            <person name="Tonon T."/>
            <person name="Tregear J.W."/>
            <person name="Valentin K."/>
            <person name="von Dassow P."/>
            <person name="Yamagishi T."/>
            <person name="Van de Peer Y."/>
            <person name="Wincker P."/>
        </authorList>
    </citation>
    <scope>NUCLEOTIDE SEQUENCE [LARGE SCALE GENOMIC DNA]</scope>
    <source>
        <strain evidence="4">Ec32 / CCAP1310/4</strain>
    </source>
</reference>
<feature type="region of interest" description="Disordered" evidence="1">
    <location>
        <begin position="785"/>
        <end position="907"/>
    </location>
</feature>
<dbReference type="InterPro" id="IPR008928">
    <property type="entry name" value="6-hairpin_glycosidase_sf"/>
</dbReference>
<dbReference type="Proteomes" id="UP000002630">
    <property type="component" value="Unassembled WGS sequence"/>
</dbReference>
<evidence type="ECO:0000313" key="3">
    <source>
        <dbReference type="EMBL" id="CBN80075.1"/>
    </source>
</evidence>
<evidence type="ECO:0000256" key="1">
    <source>
        <dbReference type="SAM" id="MobiDB-lite"/>
    </source>
</evidence>